<feature type="active site" description="Proton acceptor" evidence="4">
    <location>
        <position position="161"/>
    </location>
</feature>
<keyword evidence="7" id="KW-1185">Reference proteome</keyword>
<dbReference type="Proteomes" id="UP000253908">
    <property type="component" value="Chromosome"/>
</dbReference>
<dbReference type="Pfam" id="PF01734">
    <property type="entry name" value="Patatin"/>
    <property type="match status" value="1"/>
</dbReference>
<accession>A0A345PCR0</accession>
<evidence type="ECO:0000256" key="4">
    <source>
        <dbReference type="PROSITE-ProRule" id="PRU01161"/>
    </source>
</evidence>
<dbReference type="KEGG" id="ocn:CUC15_01790"/>
<keyword evidence="3 4" id="KW-0443">Lipid metabolism</keyword>
<dbReference type="PANTHER" id="PTHR14226:SF25">
    <property type="entry name" value="PHOSPHOESTERASE"/>
    <property type="match status" value="1"/>
</dbReference>
<dbReference type="CDD" id="cd07208">
    <property type="entry name" value="Pat_hypo_Ecoli_yjju_like"/>
    <property type="match status" value="1"/>
</dbReference>
<keyword evidence="2 4" id="KW-0442">Lipid degradation</keyword>
<evidence type="ECO:0000256" key="3">
    <source>
        <dbReference type="ARBA" id="ARBA00023098"/>
    </source>
</evidence>
<evidence type="ECO:0000256" key="1">
    <source>
        <dbReference type="ARBA" id="ARBA00022801"/>
    </source>
</evidence>
<dbReference type="InterPro" id="IPR016035">
    <property type="entry name" value="Acyl_Trfase/lysoPLipase"/>
</dbReference>
<dbReference type="PANTHER" id="PTHR14226">
    <property type="entry name" value="NEUROPATHY TARGET ESTERASE/SWISS CHEESE D.MELANOGASTER"/>
    <property type="match status" value="1"/>
</dbReference>
<dbReference type="RefSeq" id="WP_114915084.1">
    <property type="nucleotide sequence ID" value="NZ_CP024848.1"/>
</dbReference>
<sequence length="300" mass="34567">MNDNVGLLLEGGGMRCAYTAGVLDLFLDKGIEFPIVATASAGALIGSSFIAKQRERNYQILKRVSENPMSVSFLKMIQERELFGMDYIFDKIPRELVPIDFGLFQASASKFIIGTTDINTGKPFYFSQYNSMDDLIRIIRASCSLPVLASSIFHNEIELMDGGVSDPIPIKPLLESGLKKNVVILTRNKGYIKKGTKLNWFFKRFFRNKPELIKLLRDRHLRYNQTMQILWEMEKREEVFFIQPEQPLKASRIEKDHRKLEILYTQGYTETERKINSIKRFINATKSDDVDSLSMETFFS</sequence>
<dbReference type="InterPro" id="IPR037483">
    <property type="entry name" value="YjjU-like"/>
</dbReference>
<dbReference type="OrthoDB" id="9802424at2"/>
<keyword evidence="1 4" id="KW-0378">Hydrolase</keyword>
<dbReference type="SUPFAM" id="SSF52151">
    <property type="entry name" value="FabD/lysophospholipase-like"/>
    <property type="match status" value="1"/>
</dbReference>
<dbReference type="InterPro" id="IPR045943">
    <property type="entry name" value="DUF6363"/>
</dbReference>
<evidence type="ECO:0000313" key="7">
    <source>
        <dbReference type="Proteomes" id="UP000253908"/>
    </source>
</evidence>
<dbReference type="GO" id="GO:0016042">
    <property type="term" value="P:lipid catabolic process"/>
    <property type="evidence" value="ECO:0007669"/>
    <property type="project" value="UniProtKB-UniRule"/>
</dbReference>
<feature type="active site" description="Nucleophile" evidence="4">
    <location>
        <position position="40"/>
    </location>
</feature>
<dbReference type="Gene3D" id="3.40.1090.10">
    <property type="entry name" value="Cytosolic phospholipase A2 catalytic domain"/>
    <property type="match status" value="1"/>
</dbReference>
<protein>
    <submittedName>
        <fullName evidence="6">Patatin family protein</fullName>
    </submittedName>
</protein>
<organism evidence="6 7">
    <name type="scientific">Oceanobacillus zhaokaii</name>
    <dbReference type="NCBI Taxonomy" id="2052660"/>
    <lineage>
        <taxon>Bacteria</taxon>
        <taxon>Bacillati</taxon>
        <taxon>Bacillota</taxon>
        <taxon>Bacilli</taxon>
        <taxon>Bacillales</taxon>
        <taxon>Bacillaceae</taxon>
        <taxon>Oceanobacillus</taxon>
    </lineage>
</organism>
<evidence type="ECO:0000256" key="2">
    <source>
        <dbReference type="ARBA" id="ARBA00022963"/>
    </source>
</evidence>
<dbReference type="AlphaFoldDB" id="A0A345PCR0"/>
<feature type="short sequence motif" description="DGA/G" evidence="4">
    <location>
        <begin position="161"/>
        <end position="163"/>
    </location>
</feature>
<dbReference type="InterPro" id="IPR002641">
    <property type="entry name" value="PNPLA_dom"/>
</dbReference>
<dbReference type="Pfam" id="PF19890">
    <property type="entry name" value="DUF6363"/>
    <property type="match status" value="1"/>
</dbReference>
<evidence type="ECO:0000313" key="6">
    <source>
        <dbReference type="EMBL" id="AXI07790.1"/>
    </source>
</evidence>
<dbReference type="GO" id="GO:0016787">
    <property type="term" value="F:hydrolase activity"/>
    <property type="evidence" value="ECO:0007669"/>
    <property type="project" value="UniProtKB-UniRule"/>
</dbReference>
<comment type="caution">
    <text evidence="4">Lacks conserved residue(s) required for the propagation of feature annotation.</text>
</comment>
<dbReference type="EMBL" id="CP024848">
    <property type="protein sequence ID" value="AXI07790.1"/>
    <property type="molecule type" value="Genomic_DNA"/>
</dbReference>
<name>A0A345PCR0_9BACI</name>
<reference evidence="7" key="1">
    <citation type="submission" date="2017-11" db="EMBL/GenBank/DDBJ databases">
        <authorList>
            <person name="Zhu W."/>
        </authorList>
    </citation>
    <scope>NUCLEOTIDE SEQUENCE [LARGE SCALE GENOMIC DNA]</scope>
    <source>
        <strain evidence="7">160</strain>
    </source>
</reference>
<evidence type="ECO:0000259" key="5">
    <source>
        <dbReference type="PROSITE" id="PS51635"/>
    </source>
</evidence>
<proteinExistence type="predicted"/>
<dbReference type="PROSITE" id="PS51635">
    <property type="entry name" value="PNPLA"/>
    <property type="match status" value="1"/>
</dbReference>
<gene>
    <name evidence="6" type="ORF">CUC15_01790</name>
</gene>
<feature type="domain" description="PNPLA" evidence="5">
    <location>
        <begin position="7"/>
        <end position="174"/>
    </location>
</feature>
<dbReference type="InterPro" id="IPR050301">
    <property type="entry name" value="NTE"/>
</dbReference>